<feature type="compositionally biased region" description="Polar residues" evidence="2">
    <location>
        <begin position="291"/>
        <end position="311"/>
    </location>
</feature>
<feature type="domain" description="UVR" evidence="3">
    <location>
        <begin position="47"/>
        <end position="82"/>
    </location>
</feature>
<feature type="coiled-coil region" evidence="1">
    <location>
        <begin position="96"/>
        <end position="141"/>
    </location>
</feature>
<proteinExistence type="predicted"/>
<evidence type="ECO:0000313" key="4">
    <source>
        <dbReference type="EMBL" id="KAK8897809.1"/>
    </source>
</evidence>
<keyword evidence="5" id="KW-1185">Reference proteome</keyword>
<protein>
    <recommendedName>
        <fullName evidence="3">UVR domain-containing protein</fullName>
    </recommendedName>
</protein>
<feature type="region of interest" description="Disordered" evidence="2">
    <location>
        <begin position="291"/>
        <end position="320"/>
    </location>
</feature>
<evidence type="ECO:0000256" key="1">
    <source>
        <dbReference type="SAM" id="Coils"/>
    </source>
</evidence>
<evidence type="ECO:0000259" key="3">
    <source>
        <dbReference type="PROSITE" id="PS50151"/>
    </source>
</evidence>
<dbReference type="PROSITE" id="PS50151">
    <property type="entry name" value="UVR"/>
    <property type="match status" value="1"/>
</dbReference>
<feature type="region of interest" description="Disordered" evidence="2">
    <location>
        <begin position="1"/>
        <end position="28"/>
    </location>
</feature>
<dbReference type="InterPro" id="IPR001943">
    <property type="entry name" value="UVR_dom"/>
</dbReference>
<accession>A0ABR2L355</accession>
<evidence type="ECO:0000313" key="5">
    <source>
        <dbReference type="Proteomes" id="UP001470230"/>
    </source>
</evidence>
<feature type="region of interest" description="Disordered" evidence="2">
    <location>
        <begin position="342"/>
        <end position="362"/>
    </location>
</feature>
<reference evidence="4 5" key="1">
    <citation type="submission" date="2024-04" db="EMBL/GenBank/DDBJ databases">
        <title>Tritrichomonas musculus Genome.</title>
        <authorList>
            <person name="Alves-Ferreira E."/>
            <person name="Grigg M."/>
            <person name="Lorenzi H."/>
            <person name="Galac M."/>
        </authorList>
    </citation>
    <scope>NUCLEOTIDE SEQUENCE [LARGE SCALE GENOMIC DNA]</scope>
    <source>
        <strain evidence="4 5">EAF2021</strain>
    </source>
</reference>
<gene>
    <name evidence="4" type="ORF">M9Y10_000037</name>
</gene>
<name>A0ABR2L355_9EUKA</name>
<comment type="caution">
    <text evidence="4">The sequence shown here is derived from an EMBL/GenBank/DDBJ whole genome shotgun (WGS) entry which is preliminary data.</text>
</comment>
<dbReference type="PANTHER" id="PTHR47026:SF2">
    <property type="entry name" value="FLAGELLAR ASSOCIATED PROTEIN"/>
    <property type="match status" value="1"/>
</dbReference>
<keyword evidence="1" id="KW-0175">Coiled coil</keyword>
<dbReference type="Proteomes" id="UP001470230">
    <property type="component" value="Unassembled WGS sequence"/>
</dbReference>
<evidence type="ECO:0000256" key="2">
    <source>
        <dbReference type="SAM" id="MobiDB-lite"/>
    </source>
</evidence>
<dbReference type="PANTHER" id="PTHR47026">
    <property type="entry name" value="PIGMENTOSA GTPASE REGULATOR-LIKE PROTEIN, PUTATIVE-RELATED"/>
    <property type="match status" value="1"/>
</dbReference>
<feature type="compositionally biased region" description="Basic residues" evidence="2">
    <location>
        <begin position="8"/>
        <end position="20"/>
    </location>
</feature>
<sequence>MENEKKIPKMKSNPKPKSKQKRDPTVEYSHKVFEGLPVSKIPLQYQNKVLNYLKNQKNEAIKVEDFLSAQKFEDKINEIKQMQVEEAYESRQTGKYEDLVQRLSEAQTELDDQRENLNQLLQSFQNEREEAIAKLDEQLEYEIYQFDEEHNIEIPPKFRKFSPEYLNLRKREKFMVSSKRYVEANNLKKEADIMEKKEQKIQQKNWGDYVNQQRLLLIKKQQEQRRCFIEKWDREWAALVPSAEAEVTRCENVVKNIEANISNISNPDQIVAIDGTALTVSQSVALNKNQMRTSTARSLRTPTSRNVNNKNILPPLTVSPTQADPLRSRLAYMRATNYKISRQRQIQNQKSRETKRAKSNAY</sequence>
<organism evidence="4 5">
    <name type="scientific">Tritrichomonas musculus</name>
    <dbReference type="NCBI Taxonomy" id="1915356"/>
    <lineage>
        <taxon>Eukaryota</taxon>
        <taxon>Metamonada</taxon>
        <taxon>Parabasalia</taxon>
        <taxon>Tritrichomonadida</taxon>
        <taxon>Tritrichomonadidae</taxon>
        <taxon>Tritrichomonas</taxon>
    </lineage>
</organism>
<dbReference type="EMBL" id="JAPFFF010000001">
    <property type="protein sequence ID" value="KAK8897809.1"/>
    <property type="molecule type" value="Genomic_DNA"/>
</dbReference>